<sequence length="522" mass="56447">MESMLCLLSPSPTKLPPFKKLTSFSASKTTFSSLSFASMIFSPQPKTPSTKIRSSSKPTKTPSPKTPATSTSAQESSTPVFLPLKKVLVPIGFGTEEMEAVIIVDVLRRAGAEVIVASVEPQLEVEAAGGTRLVADTSISKCANEVFDLVALPVKKGIHRRVNVKYRNRGGMPGSARLRDCEVLRQITSKQAEGKRLYGAICAAPAITLLPWGLLRRKQMTGHPAFMDKLPTFWAVASKIQVSGELTTSRGPGTSFEFALSLVDQLFGESVAKEIGQLLLMQADGDTQRKEEYNKVEWSFDHNPRVLLPIADGSEEIEIVAIVDILRRAKVDVVIASIENSVQILASRGIKIVADMLIGDAAESVYDLIILPNCEGFIVFGIPTLISTDAFGPFKLVKYHKRALSTLGGHAGAERLHESKVLKKLLQEQDTSGRIYGAVCSSPAVLHRQGLLKDKRATAHPSVVTKLNIVSNGAKVVIDGKLITSKGLSTVTDFALAIVSKLFGHARTRCVAEGLVFDYPRS</sequence>
<evidence type="ECO:0000313" key="5">
    <source>
        <dbReference type="EMBL" id="KAB5541324.1"/>
    </source>
</evidence>
<feature type="region of interest" description="Disordered" evidence="3">
    <location>
        <begin position="42"/>
        <end position="75"/>
    </location>
</feature>
<accession>A0A5N5LEV8</accession>
<feature type="compositionally biased region" description="Low complexity" evidence="3">
    <location>
        <begin position="47"/>
        <end position="72"/>
    </location>
</feature>
<organism evidence="5 6">
    <name type="scientific">Salix brachista</name>
    <dbReference type="NCBI Taxonomy" id="2182728"/>
    <lineage>
        <taxon>Eukaryota</taxon>
        <taxon>Viridiplantae</taxon>
        <taxon>Streptophyta</taxon>
        <taxon>Embryophyta</taxon>
        <taxon>Tracheophyta</taxon>
        <taxon>Spermatophyta</taxon>
        <taxon>Magnoliopsida</taxon>
        <taxon>eudicotyledons</taxon>
        <taxon>Gunneridae</taxon>
        <taxon>Pentapetalae</taxon>
        <taxon>rosids</taxon>
        <taxon>fabids</taxon>
        <taxon>Malpighiales</taxon>
        <taxon>Salicaceae</taxon>
        <taxon>Saliceae</taxon>
        <taxon>Salix</taxon>
    </lineage>
</organism>
<evidence type="ECO:0000256" key="3">
    <source>
        <dbReference type="SAM" id="MobiDB-lite"/>
    </source>
</evidence>
<comment type="caution">
    <text evidence="5">The sequence shown here is derived from an EMBL/GenBank/DDBJ whole genome shotgun (WGS) entry which is preliminary data.</text>
</comment>
<dbReference type="Proteomes" id="UP000326939">
    <property type="component" value="Chromosome 9"/>
</dbReference>
<reference evidence="6" key="1">
    <citation type="journal article" date="2019" name="Gigascience">
        <title>De novo genome assembly of the endangered Acer yangbiense, a plant species with extremely small populations endemic to Yunnan Province, China.</title>
        <authorList>
            <person name="Yang J."/>
            <person name="Wariss H.M."/>
            <person name="Tao L."/>
            <person name="Zhang R."/>
            <person name="Yun Q."/>
            <person name="Hollingsworth P."/>
            <person name="Dao Z."/>
            <person name="Luo G."/>
            <person name="Guo H."/>
            <person name="Ma Y."/>
            <person name="Sun W."/>
        </authorList>
    </citation>
    <scope>NUCLEOTIDE SEQUENCE [LARGE SCALE GENOMIC DNA]</scope>
    <source>
        <strain evidence="6">cv. br00</strain>
    </source>
</reference>
<proteinExistence type="inferred from homology"/>
<gene>
    <name evidence="5" type="ORF">DKX38_014298</name>
</gene>
<evidence type="ECO:0000259" key="4">
    <source>
        <dbReference type="Pfam" id="PF01965"/>
    </source>
</evidence>
<dbReference type="SUPFAM" id="SSF52317">
    <property type="entry name" value="Class I glutamine amidotransferase-like"/>
    <property type="match status" value="2"/>
</dbReference>
<dbReference type="GO" id="GO:1903189">
    <property type="term" value="P:glyoxal metabolic process"/>
    <property type="evidence" value="ECO:0007669"/>
    <property type="project" value="TreeGrafter"/>
</dbReference>
<dbReference type="InterPro" id="IPR029062">
    <property type="entry name" value="Class_I_gatase-like"/>
</dbReference>
<dbReference type="FunFam" id="3.40.50.880:FF:000015">
    <property type="entry name" value="Protein DJ-1 homolog C"/>
    <property type="match status" value="1"/>
</dbReference>
<dbReference type="Pfam" id="PF01965">
    <property type="entry name" value="DJ-1_PfpI"/>
    <property type="match status" value="3"/>
</dbReference>
<protein>
    <recommendedName>
        <fullName evidence="4">DJ-1/PfpI domain-containing protein</fullName>
    </recommendedName>
</protein>
<dbReference type="EMBL" id="VDCV01000009">
    <property type="protein sequence ID" value="KAB5541324.1"/>
    <property type="molecule type" value="Genomic_DNA"/>
</dbReference>
<dbReference type="InterPro" id="IPR006287">
    <property type="entry name" value="DJ-1"/>
</dbReference>
<dbReference type="CDD" id="cd03135">
    <property type="entry name" value="GATase1_DJ-1"/>
    <property type="match status" value="2"/>
</dbReference>
<keyword evidence="6" id="KW-1185">Reference proteome</keyword>
<dbReference type="AlphaFoldDB" id="A0A5N5LEV8"/>
<evidence type="ECO:0000256" key="1">
    <source>
        <dbReference type="ARBA" id="ARBA00008542"/>
    </source>
</evidence>
<dbReference type="InterPro" id="IPR002818">
    <property type="entry name" value="DJ-1/PfpI"/>
</dbReference>
<evidence type="ECO:0000256" key="2">
    <source>
        <dbReference type="ARBA" id="ARBA00022737"/>
    </source>
</evidence>
<feature type="domain" description="DJ-1/PfpI" evidence="4">
    <location>
        <begin position="85"/>
        <end position="264"/>
    </location>
</feature>
<dbReference type="PANTHER" id="PTHR48094">
    <property type="entry name" value="PROTEIN/NUCLEIC ACID DEGLYCASE DJ-1-RELATED"/>
    <property type="match status" value="1"/>
</dbReference>
<dbReference type="NCBIfam" id="TIGR01383">
    <property type="entry name" value="not_thiJ"/>
    <property type="match status" value="1"/>
</dbReference>
<feature type="domain" description="DJ-1/PfpI" evidence="4">
    <location>
        <begin position="305"/>
        <end position="372"/>
    </location>
</feature>
<dbReference type="InterPro" id="IPR050325">
    <property type="entry name" value="Prot/Nucl_acid_deglycase"/>
</dbReference>
<comment type="similarity">
    <text evidence="1">Belongs to the peptidase C56 family.</text>
</comment>
<name>A0A5N5LEV8_9ROSI</name>
<evidence type="ECO:0000313" key="6">
    <source>
        <dbReference type="Proteomes" id="UP000326939"/>
    </source>
</evidence>
<dbReference type="GO" id="GO:0005737">
    <property type="term" value="C:cytoplasm"/>
    <property type="evidence" value="ECO:0007669"/>
    <property type="project" value="UniProtKB-ARBA"/>
</dbReference>
<keyword evidence="2" id="KW-0677">Repeat</keyword>
<dbReference type="PANTHER" id="PTHR48094:SF7">
    <property type="entry name" value="PROTEIN DJ-1 HOMOLOG C"/>
    <property type="match status" value="1"/>
</dbReference>
<dbReference type="Gene3D" id="3.40.50.880">
    <property type="match status" value="2"/>
</dbReference>
<feature type="domain" description="DJ-1/PfpI" evidence="4">
    <location>
        <begin position="407"/>
        <end position="500"/>
    </location>
</feature>